<sequence>MNQQIDRQPKKPGYSQFYWIFFLVFPFMMQGFKTEEIAGNSPIILPIEAQLINGDKAVDLEVARTKLDIARGLTFRESKDMADDRGMLYAGDFTSDTAFSGKDNKFATDILFLNGNRVAYIDRVEACDKQRCLEHRTNQPYDRVVEVKAGIANKLKIAVGSTVEIRFIPRR</sequence>
<comment type="caution">
    <text evidence="2">The sequence shown here is derived from an EMBL/GenBank/DDBJ whole genome shotgun (WGS) entry which is preliminary data.</text>
</comment>
<reference evidence="2 3" key="1">
    <citation type="submission" date="2018-03" db="EMBL/GenBank/DDBJ databases">
        <title>The ancient ancestry and fast evolution of plastids.</title>
        <authorList>
            <person name="Moore K.R."/>
            <person name="Magnabosco C."/>
            <person name="Momper L."/>
            <person name="Gold D.A."/>
            <person name="Bosak T."/>
            <person name="Fournier G.P."/>
        </authorList>
    </citation>
    <scope>NUCLEOTIDE SEQUENCE [LARGE SCALE GENOMIC DNA]</scope>
    <source>
        <strain evidence="2 3">CCALA 037</strain>
    </source>
</reference>
<keyword evidence="1" id="KW-0472">Membrane</keyword>
<protein>
    <recommendedName>
        <fullName evidence="4">DUF192 domain-containing protein</fullName>
    </recommendedName>
</protein>
<dbReference type="Proteomes" id="UP000238937">
    <property type="component" value="Unassembled WGS sequence"/>
</dbReference>
<dbReference type="EMBL" id="PVWO01000013">
    <property type="protein sequence ID" value="PSB59138.1"/>
    <property type="molecule type" value="Genomic_DNA"/>
</dbReference>
<dbReference type="PANTHER" id="PTHR37953">
    <property type="entry name" value="UPF0127 PROTEIN MJ1496"/>
    <property type="match status" value="1"/>
</dbReference>
<keyword evidence="1" id="KW-1133">Transmembrane helix</keyword>
<accession>A0A2T1GMN7</accession>
<dbReference type="InterPro" id="IPR003795">
    <property type="entry name" value="DUF192"/>
</dbReference>
<evidence type="ECO:0000313" key="3">
    <source>
        <dbReference type="Proteomes" id="UP000238937"/>
    </source>
</evidence>
<dbReference type="RefSeq" id="WP_106299839.1">
    <property type="nucleotide sequence ID" value="NZ_PVWO01000013.1"/>
</dbReference>
<dbReference type="AlphaFoldDB" id="A0A2T1GMN7"/>
<dbReference type="Pfam" id="PF02643">
    <property type="entry name" value="DUF192"/>
    <property type="match status" value="1"/>
</dbReference>
<dbReference type="Gene3D" id="2.60.120.1140">
    <property type="entry name" value="Protein of unknown function DUF192"/>
    <property type="match status" value="1"/>
</dbReference>
<keyword evidence="3" id="KW-1185">Reference proteome</keyword>
<evidence type="ECO:0000256" key="1">
    <source>
        <dbReference type="SAM" id="Phobius"/>
    </source>
</evidence>
<organism evidence="2 3">
    <name type="scientific">Chamaesiphon polymorphus CCALA 037</name>
    <dbReference type="NCBI Taxonomy" id="2107692"/>
    <lineage>
        <taxon>Bacteria</taxon>
        <taxon>Bacillati</taxon>
        <taxon>Cyanobacteriota</taxon>
        <taxon>Cyanophyceae</taxon>
        <taxon>Gomontiellales</taxon>
        <taxon>Chamaesiphonaceae</taxon>
        <taxon>Chamaesiphon</taxon>
    </lineage>
</organism>
<dbReference type="InterPro" id="IPR038695">
    <property type="entry name" value="Saro_0823-like_sf"/>
</dbReference>
<name>A0A2T1GMN7_9CYAN</name>
<dbReference type="OrthoDB" id="9808290at2"/>
<dbReference type="PANTHER" id="PTHR37953:SF1">
    <property type="entry name" value="UPF0127 PROTEIN MJ1496"/>
    <property type="match status" value="1"/>
</dbReference>
<evidence type="ECO:0000313" key="2">
    <source>
        <dbReference type="EMBL" id="PSB59138.1"/>
    </source>
</evidence>
<proteinExistence type="predicted"/>
<feature type="transmembrane region" description="Helical" evidence="1">
    <location>
        <begin position="12"/>
        <end position="32"/>
    </location>
</feature>
<evidence type="ECO:0008006" key="4">
    <source>
        <dbReference type="Google" id="ProtNLM"/>
    </source>
</evidence>
<keyword evidence="1" id="KW-0812">Transmembrane</keyword>
<gene>
    <name evidence="2" type="ORF">C7B77_02075</name>
</gene>